<protein>
    <recommendedName>
        <fullName evidence="7">Gnk2-homologous domain-containing protein</fullName>
    </recommendedName>
</protein>
<dbReference type="PANTHER" id="PTHR32411">
    <property type="entry name" value="CYSTEINE-RICH REPEAT SECRETORY PROTEIN 38-RELATED"/>
    <property type="match status" value="1"/>
</dbReference>
<sequence length="270" mass="28784">MPLLVLFLVFLFPVIVSSQDELNFIVCSSDLYPSGSPFESALRFLLNNLTALPPKSPFLYSSFSSSLISGFAQCRPDSSIAACANCLLASSSKLANVAADGGCGRSNSAVAYQDLCIFRYSNENISASLDESIVGYAISVQKASSPANFSRRAAELMGSISWDAAMSPARFAAGAAESGGVQEQRIYGMVWCKLDLMTYDCFRCLLSAAGKLPFTTVGGRVYEMSCLVRFEVYTFVDPSFIKSPTTSPKFLAAGVGKENVTTPEGGESAP</sequence>
<dbReference type="Proteomes" id="UP001412067">
    <property type="component" value="Unassembled WGS sequence"/>
</dbReference>
<dbReference type="PROSITE" id="PS51473">
    <property type="entry name" value="GNK2"/>
    <property type="match status" value="2"/>
</dbReference>
<evidence type="ECO:0000256" key="1">
    <source>
        <dbReference type="ARBA" id="ARBA00004613"/>
    </source>
</evidence>
<gene>
    <name evidence="8" type="ORF">KSP40_PGU007608</name>
</gene>
<feature type="chain" id="PRO_5046184729" description="Gnk2-homologous domain-containing protein" evidence="6">
    <location>
        <begin position="19"/>
        <end position="270"/>
    </location>
</feature>
<comment type="subcellular location">
    <subcellularLocation>
        <location evidence="1">Secreted</location>
    </subcellularLocation>
</comment>
<dbReference type="InterPro" id="IPR038408">
    <property type="entry name" value="GNK2_sf"/>
</dbReference>
<evidence type="ECO:0000256" key="3">
    <source>
        <dbReference type="ARBA" id="ARBA00022729"/>
    </source>
</evidence>
<dbReference type="PANTHER" id="PTHR32411:SF43">
    <property type="entry name" value="CYSTEINE-RICH REPEAT SECRETORY PROTEIN 38"/>
    <property type="match status" value="1"/>
</dbReference>
<dbReference type="InterPro" id="IPR050581">
    <property type="entry name" value="CRR_secretory_protein"/>
</dbReference>
<dbReference type="Pfam" id="PF01657">
    <property type="entry name" value="Stress-antifung"/>
    <property type="match status" value="2"/>
</dbReference>
<keyword evidence="4" id="KW-0677">Repeat</keyword>
<evidence type="ECO:0000256" key="2">
    <source>
        <dbReference type="ARBA" id="ARBA00022525"/>
    </source>
</evidence>
<dbReference type="CDD" id="cd23509">
    <property type="entry name" value="Gnk2-like"/>
    <property type="match status" value="2"/>
</dbReference>
<proteinExistence type="inferred from homology"/>
<evidence type="ECO:0000256" key="6">
    <source>
        <dbReference type="SAM" id="SignalP"/>
    </source>
</evidence>
<evidence type="ECO:0000313" key="8">
    <source>
        <dbReference type="EMBL" id="KAK8968608.1"/>
    </source>
</evidence>
<feature type="signal peptide" evidence="6">
    <location>
        <begin position="1"/>
        <end position="18"/>
    </location>
</feature>
<evidence type="ECO:0000313" key="9">
    <source>
        <dbReference type="Proteomes" id="UP001412067"/>
    </source>
</evidence>
<dbReference type="EMBL" id="JBBWWR010000004">
    <property type="protein sequence ID" value="KAK8968608.1"/>
    <property type="molecule type" value="Genomic_DNA"/>
</dbReference>
<feature type="domain" description="Gnk2-homologous" evidence="7">
    <location>
        <begin position="131"/>
        <end position="235"/>
    </location>
</feature>
<keyword evidence="2" id="KW-0964">Secreted</keyword>
<accession>A0ABR2MWL8</accession>
<keyword evidence="3 6" id="KW-0732">Signal</keyword>
<feature type="domain" description="Gnk2-homologous" evidence="7">
    <location>
        <begin position="20"/>
        <end position="125"/>
    </location>
</feature>
<dbReference type="InterPro" id="IPR002902">
    <property type="entry name" value="GNK2"/>
</dbReference>
<keyword evidence="9" id="KW-1185">Reference proteome</keyword>
<evidence type="ECO:0000256" key="5">
    <source>
        <dbReference type="ARBA" id="ARBA00038515"/>
    </source>
</evidence>
<comment type="caution">
    <text evidence="8">The sequence shown here is derived from an EMBL/GenBank/DDBJ whole genome shotgun (WGS) entry which is preliminary data.</text>
</comment>
<organism evidence="8 9">
    <name type="scientific">Platanthera guangdongensis</name>
    <dbReference type="NCBI Taxonomy" id="2320717"/>
    <lineage>
        <taxon>Eukaryota</taxon>
        <taxon>Viridiplantae</taxon>
        <taxon>Streptophyta</taxon>
        <taxon>Embryophyta</taxon>
        <taxon>Tracheophyta</taxon>
        <taxon>Spermatophyta</taxon>
        <taxon>Magnoliopsida</taxon>
        <taxon>Liliopsida</taxon>
        <taxon>Asparagales</taxon>
        <taxon>Orchidaceae</taxon>
        <taxon>Orchidoideae</taxon>
        <taxon>Orchideae</taxon>
        <taxon>Orchidinae</taxon>
        <taxon>Platanthera</taxon>
    </lineage>
</organism>
<dbReference type="Gene3D" id="3.30.430.20">
    <property type="entry name" value="Gnk2 domain, C-X8-C-X2-C motif"/>
    <property type="match status" value="2"/>
</dbReference>
<name>A0ABR2MWL8_9ASPA</name>
<evidence type="ECO:0000256" key="4">
    <source>
        <dbReference type="ARBA" id="ARBA00022737"/>
    </source>
</evidence>
<reference evidence="8 9" key="1">
    <citation type="journal article" date="2022" name="Nat. Plants">
        <title>Genomes of leafy and leafless Platanthera orchids illuminate the evolution of mycoheterotrophy.</title>
        <authorList>
            <person name="Li M.H."/>
            <person name="Liu K.W."/>
            <person name="Li Z."/>
            <person name="Lu H.C."/>
            <person name="Ye Q.L."/>
            <person name="Zhang D."/>
            <person name="Wang J.Y."/>
            <person name="Li Y.F."/>
            <person name="Zhong Z.M."/>
            <person name="Liu X."/>
            <person name="Yu X."/>
            <person name="Liu D.K."/>
            <person name="Tu X.D."/>
            <person name="Liu B."/>
            <person name="Hao Y."/>
            <person name="Liao X.Y."/>
            <person name="Jiang Y.T."/>
            <person name="Sun W.H."/>
            <person name="Chen J."/>
            <person name="Chen Y.Q."/>
            <person name="Ai Y."/>
            <person name="Zhai J.W."/>
            <person name="Wu S.S."/>
            <person name="Zhou Z."/>
            <person name="Hsiao Y.Y."/>
            <person name="Wu W.L."/>
            <person name="Chen Y.Y."/>
            <person name="Lin Y.F."/>
            <person name="Hsu J.L."/>
            <person name="Li C.Y."/>
            <person name="Wang Z.W."/>
            <person name="Zhao X."/>
            <person name="Zhong W.Y."/>
            <person name="Ma X.K."/>
            <person name="Ma L."/>
            <person name="Huang J."/>
            <person name="Chen G.Z."/>
            <person name="Huang M.Z."/>
            <person name="Huang L."/>
            <person name="Peng D.H."/>
            <person name="Luo Y.B."/>
            <person name="Zou S.Q."/>
            <person name="Chen S.P."/>
            <person name="Lan S."/>
            <person name="Tsai W.C."/>
            <person name="Van de Peer Y."/>
            <person name="Liu Z.J."/>
        </authorList>
    </citation>
    <scope>NUCLEOTIDE SEQUENCE [LARGE SCALE GENOMIC DNA]</scope>
    <source>
        <strain evidence="8">Lor288</strain>
    </source>
</reference>
<comment type="similarity">
    <text evidence="5">Belongs to the cysteine-rich repeat secretory protein family.</text>
</comment>
<evidence type="ECO:0000259" key="7">
    <source>
        <dbReference type="PROSITE" id="PS51473"/>
    </source>
</evidence>